<evidence type="ECO:0000256" key="2">
    <source>
        <dbReference type="PROSITE-ProRule" id="PRU00169"/>
    </source>
</evidence>
<feature type="domain" description="Response regulatory" evidence="4">
    <location>
        <begin position="3"/>
        <end position="118"/>
    </location>
</feature>
<dbReference type="PANTHER" id="PTHR44591:SF3">
    <property type="entry name" value="RESPONSE REGULATORY DOMAIN-CONTAINING PROTEIN"/>
    <property type="match status" value="1"/>
</dbReference>
<dbReference type="Pfam" id="PF00072">
    <property type="entry name" value="Response_reg"/>
    <property type="match status" value="1"/>
</dbReference>
<dbReference type="RefSeq" id="WP_123043678.1">
    <property type="nucleotide sequence ID" value="NZ_CP033433.1"/>
</dbReference>
<evidence type="ECO:0000313" key="5">
    <source>
        <dbReference type="EMBL" id="AYQ75597.1"/>
    </source>
</evidence>
<dbReference type="InterPro" id="IPR050595">
    <property type="entry name" value="Bact_response_regulator"/>
</dbReference>
<feature type="compositionally biased region" description="Polar residues" evidence="3">
    <location>
        <begin position="143"/>
        <end position="153"/>
    </location>
</feature>
<dbReference type="PROSITE" id="PS50110">
    <property type="entry name" value="RESPONSE_REGULATORY"/>
    <property type="match status" value="1"/>
</dbReference>
<evidence type="ECO:0000259" key="4">
    <source>
        <dbReference type="PROSITE" id="PS50110"/>
    </source>
</evidence>
<dbReference type="Gene3D" id="3.40.50.2300">
    <property type="match status" value="1"/>
</dbReference>
<dbReference type="SUPFAM" id="SSF52172">
    <property type="entry name" value="CheY-like"/>
    <property type="match status" value="1"/>
</dbReference>
<keyword evidence="1 2" id="KW-0597">Phosphoprotein</keyword>
<feature type="modified residue" description="4-aspartylphosphate" evidence="2">
    <location>
        <position position="53"/>
    </location>
</feature>
<evidence type="ECO:0000256" key="3">
    <source>
        <dbReference type="SAM" id="MobiDB-lite"/>
    </source>
</evidence>
<dbReference type="KEGG" id="coh:EAV92_10445"/>
<organism evidence="5 6">
    <name type="scientific">Cohnella candidum</name>
    <dbReference type="NCBI Taxonomy" id="2674991"/>
    <lineage>
        <taxon>Bacteria</taxon>
        <taxon>Bacillati</taxon>
        <taxon>Bacillota</taxon>
        <taxon>Bacilli</taxon>
        <taxon>Bacillales</taxon>
        <taxon>Paenibacillaceae</taxon>
        <taxon>Cohnella</taxon>
    </lineage>
</organism>
<dbReference type="EMBL" id="CP033433">
    <property type="protein sequence ID" value="AYQ75597.1"/>
    <property type="molecule type" value="Genomic_DNA"/>
</dbReference>
<reference evidence="5 6" key="1">
    <citation type="submission" date="2018-10" db="EMBL/GenBank/DDBJ databases">
        <title>Genome Sequence of Cohnella sp.</title>
        <authorList>
            <person name="Srinivasan S."/>
            <person name="Kim M.K."/>
        </authorList>
    </citation>
    <scope>NUCLEOTIDE SEQUENCE [LARGE SCALE GENOMIC DNA]</scope>
    <source>
        <strain evidence="5 6">18JY8-7</strain>
    </source>
</reference>
<sequence>MKRILITDDSPIMRRNLNAILSKAGYEIAAEAANGEEAVHAYRKHRPDLVTMDITMPVMDGLETVKRLMKEDPDARIIVISAFDQRNMLFQAMENGAKTYLIKPITADKLLAAVRQQLEPLSREDGGAGGTTGSKGERRVDGENTSSTASANEPSFAVDNRGGQFAIRLIDPLRPGPYTELQTAVQGLLFVKPINIVFQFGDAGSCHPELASALETLIGTIRGAGGSVAVSATRETLAASLRGLLSVPIGTEGRQA</sequence>
<proteinExistence type="predicted"/>
<dbReference type="PANTHER" id="PTHR44591">
    <property type="entry name" value="STRESS RESPONSE REGULATOR PROTEIN 1"/>
    <property type="match status" value="1"/>
</dbReference>
<gene>
    <name evidence="5" type="ORF">EAV92_10445</name>
</gene>
<evidence type="ECO:0000256" key="1">
    <source>
        <dbReference type="ARBA" id="ARBA00022553"/>
    </source>
</evidence>
<dbReference type="Proteomes" id="UP000269097">
    <property type="component" value="Chromosome"/>
</dbReference>
<dbReference type="SMART" id="SM00448">
    <property type="entry name" value="REC"/>
    <property type="match status" value="1"/>
</dbReference>
<feature type="region of interest" description="Disordered" evidence="3">
    <location>
        <begin position="121"/>
        <end position="155"/>
    </location>
</feature>
<dbReference type="InterPro" id="IPR011006">
    <property type="entry name" value="CheY-like_superfamily"/>
</dbReference>
<keyword evidence="6" id="KW-1185">Reference proteome</keyword>
<dbReference type="GO" id="GO:0000160">
    <property type="term" value="P:phosphorelay signal transduction system"/>
    <property type="evidence" value="ECO:0007669"/>
    <property type="project" value="InterPro"/>
</dbReference>
<accession>A0A3G3K6A7</accession>
<protein>
    <submittedName>
        <fullName evidence="5">Response regulator</fullName>
    </submittedName>
</protein>
<dbReference type="InterPro" id="IPR001789">
    <property type="entry name" value="Sig_transdc_resp-reg_receiver"/>
</dbReference>
<dbReference type="AlphaFoldDB" id="A0A3G3K6A7"/>
<name>A0A3G3K6A7_9BACL</name>
<evidence type="ECO:0000313" key="6">
    <source>
        <dbReference type="Proteomes" id="UP000269097"/>
    </source>
</evidence>